<comment type="caution">
    <text evidence="4">The sequence shown here is derived from an EMBL/GenBank/DDBJ whole genome shotgun (WGS) entry which is preliminary data.</text>
</comment>
<keyword evidence="5" id="KW-1185">Reference proteome</keyword>
<dbReference type="Pfam" id="PF18962">
    <property type="entry name" value="Por_Secre_tail"/>
    <property type="match status" value="1"/>
</dbReference>
<dbReference type="InterPro" id="IPR013517">
    <property type="entry name" value="FG-GAP"/>
</dbReference>
<sequence length="1007" mass="107245">MKFKTLTLFLLLVATSRLLSQISYEPIPGSSSETLPPFTAVSYSSVAWADVDSDGDQDVLITGLGADNNASASLYLNDGNGNFAQVKNTSFEGVAFSSIAFADVDGDGDPDVLITGRNVNKVPLATLYKNDGLGNFSKVENTPFGGVYHSSIAFADIDGDKDQDLLISGTNDISNTSILYSNDGEGNYTIADDSFPGLVYSSVAFDDLDGDNDADLILTGADYSTGQYIPNTIVYTNDGKGTFNELLNSGLHNFAHSSLAIADVDGDDDLDVFISGQNLNQSIYSFLYLNDGNAKFTHVTTNSFIGVIDPSIALADIDLDDDVDLIISGTDTDNITHQLLYTNDGSGNFTIVNNTPFASVGNSSIAFADIDGDNYPDLLSTGSHGLTEPPSAVLYRNTGKGIFKRVIGSYFAGTSSSEANFVDVNGDGHQDVFTSGYNSQLGYEEFSSMLYFADGDGNFTANSSNDIKGLIRPSSAWGDVDGDGDMDLFISGEGDFSSAFTALYINDGKGNFTAAKNTSFEQVRYSSLDLADIDGDKDLDLIVTGMNSSFQPSTTLYTNDGAGSFNRVQLTTLENVQFSAAAFADIDNDQDNDLLISGLNINQKPITRLYTNDGKGVFTEQESAGLEGLVLSSVAFADIDGDLDIDLLISGDNRNSKCKATLYKNDGAGHFTKVENTPFIGVQLGSIKFVDVDGDADQDVLIAGMDYDELAVTELYANDGQGNFTKMENTQLEVVKNPSIASADIDGDKIPELLITGLSKRGSVAILYRSINSPTPCGAPIADAENLPTLMGVCQIEMPEAPTATNGCGNIITGVADIQFPITDASIKEVTWTFANGSGAPSSQTQAVKLAGLSASITSDNGTLSVDVDNAIYQWLDCSNNMTIIDGETNQTFQPVKAGSYAVKVTVDGCSVISECEEIVVTSIVENTFSGEASIAPNPTQGRFKIILDKPYPLTMVTVYNANGQVVSQKQFSFQKQEMLNLEQPSGLYLVKISNGEEHALIRVVKE</sequence>
<dbReference type="PANTHER" id="PTHR44103:SF1">
    <property type="entry name" value="PROPROTEIN CONVERTASE P"/>
    <property type="match status" value="1"/>
</dbReference>
<organism evidence="4 5">
    <name type="scientific">Marivirga lumbricoides</name>
    <dbReference type="NCBI Taxonomy" id="1046115"/>
    <lineage>
        <taxon>Bacteria</taxon>
        <taxon>Pseudomonadati</taxon>
        <taxon>Bacteroidota</taxon>
        <taxon>Cytophagia</taxon>
        <taxon>Cytophagales</taxon>
        <taxon>Marivirgaceae</taxon>
        <taxon>Marivirga</taxon>
    </lineage>
</organism>
<gene>
    <name evidence="4" type="ORF">GCM10011506_08840</name>
</gene>
<keyword evidence="1 2" id="KW-0732">Signal</keyword>
<feature type="domain" description="Secretion system C-terminal sorting" evidence="3">
    <location>
        <begin position="936"/>
        <end position="999"/>
    </location>
</feature>
<proteinExistence type="predicted"/>
<dbReference type="Pfam" id="PF13517">
    <property type="entry name" value="FG-GAP_3"/>
    <property type="match status" value="6"/>
</dbReference>
<dbReference type="EMBL" id="BMEC01000002">
    <property type="protein sequence ID" value="GGC25721.1"/>
    <property type="molecule type" value="Genomic_DNA"/>
</dbReference>
<dbReference type="RefSeq" id="WP_188460600.1">
    <property type="nucleotide sequence ID" value="NZ_BAABHU010000002.1"/>
</dbReference>
<evidence type="ECO:0000313" key="4">
    <source>
        <dbReference type="EMBL" id="GGC25721.1"/>
    </source>
</evidence>
<dbReference type="Proteomes" id="UP000636010">
    <property type="component" value="Unassembled WGS sequence"/>
</dbReference>
<reference evidence="5" key="1">
    <citation type="journal article" date="2019" name="Int. J. Syst. Evol. Microbiol.">
        <title>The Global Catalogue of Microorganisms (GCM) 10K type strain sequencing project: providing services to taxonomists for standard genome sequencing and annotation.</title>
        <authorList>
            <consortium name="The Broad Institute Genomics Platform"/>
            <consortium name="The Broad Institute Genome Sequencing Center for Infectious Disease"/>
            <person name="Wu L."/>
            <person name="Ma J."/>
        </authorList>
    </citation>
    <scope>NUCLEOTIDE SEQUENCE [LARGE SCALE GENOMIC DNA]</scope>
    <source>
        <strain evidence="5">CGMCC 1.10832</strain>
    </source>
</reference>
<accession>A0ABQ1LLX0</accession>
<feature type="chain" id="PRO_5047046560" description="Secretion system C-terminal sorting domain-containing protein" evidence="2">
    <location>
        <begin position="21"/>
        <end position="1007"/>
    </location>
</feature>
<protein>
    <recommendedName>
        <fullName evidence="3">Secretion system C-terminal sorting domain-containing protein</fullName>
    </recommendedName>
</protein>
<evidence type="ECO:0000259" key="3">
    <source>
        <dbReference type="Pfam" id="PF18962"/>
    </source>
</evidence>
<evidence type="ECO:0000256" key="2">
    <source>
        <dbReference type="SAM" id="SignalP"/>
    </source>
</evidence>
<name>A0ABQ1LLX0_9BACT</name>
<dbReference type="Gene3D" id="2.130.10.130">
    <property type="entry name" value="Integrin alpha, N-terminal"/>
    <property type="match status" value="4"/>
</dbReference>
<dbReference type="InterPro" id="IPR028994">
    <property type="entry name" value="Integrin_alpha_N"/>
</dbReference>
<dbReference type="NCBIfam" id="TIGR04183">
    <property type="entry name" value="Por_Secre_tail"/>
    <property type="match status" value="1"/>
</dbReference>
<dbReference type="SUPFAM" id="SSF69318">
    <property type="entry name" value="Integrin alpha N-terminal domain"/>
    <property type="match status" value="2"/>
</dbReference>
<dbReference type="InterPro" id="IPR026444">
    <property type="entry name" value="Secre_tail"/>
</dbReference>
<evidence type="ECO:0000256" key="1">
    <source>
        <dbReference type="ARBA" id="ARBA00022729"/>
    </source>
</evidence>
<feature type="signal peptide" evidence="2">
    <location>
        <begin position="1"/>
        <end position="20"/>
    </location>
</feature>
<dbReference type="PANTHER" id="PTHR44103">
    <property type="entry name" value="PROPROTEIN CONVERTASE P"/>
    <property type="match status" value="1"/>
</dbReference>
<evidence type="ECO:0000313" key="5">
    <source>
        <dbReference type="Proteomes" id="UP000636010"/>
    </source>
</evidence>